<dbReference type="EMBL" id="KZ303849">
    <property type="protein sequence ID" value="PHZ12735.1"/>
    <property type="molecule type" value="Genomic_DNA"/>
</dbReference>
<proteinExistence type="predicted"/>
<protein>
    <recommendedName>
        <fullName evidence="3">Tc1-like transposase DDE domain-containing protein</fullName>
    </recommendedName>
</protein>
<organism evidence="1 2">
    <name type="scientific">Rhizopus microsporus ATCC 52813</name>
    <dbReference type="NCBI Taxonomy" id="1340429"/>
    <lineage>
        <taxon>Eukaryota</taxon>
        <taxon>Fungi</taxon>
        <taxon>Fungi incertae sedis</taxon>
        <taxon>Mucoromycota</taxon>
        <taxon>Mucoromycotina</taxon>
        <taxon>Mucoromycetes</taxon>
        <taxon>Mucorales</taxon>
        <taxon>Mucorineae</taxon>
        <taxon>Rhizopodaceae</taxon>
        <taxon>Rhizopus</taxon>
    </lineage>
</organism>
<dbReference type="STRING" id="1340429.A0A2G4SVG8"/>
<dbReference type="GO" id="GO:0003676">
    <property type="term" value="F:nucleic acid binding"/>
    <property type="evidence" value="ECO:0007669"/>
    <property type="project" value="InterPro"/>
</dbReference>
<dbReference type="GeneID" id="35437612"/>
<keyword evidence="2" id="KW-1185">Reference proteome</keyword>
<dbReference type="Gene3D" id="3.30.420.10">
    <property type="entry name" value="Ribonuclease H-like superfamily/Ribonuclease H"/>
    <property type="match status" value="1"/>
</dbReference>
<accession>A0A2G4SVG8</accession>
<evidence type="ECO:0000313" key="2">
    <source>
        <dbReference type="Proteomes" id="UP000242254"/>
    </source>
</evidence>
<sequence>SPIEHIWRHLKLKLAIYEQRARGVHELWERMQNEWNTFGVDICCKYIDSISARVKAVIDAKGGNTKY</sequence>
<dbReference type="Proteomes" id="UP000242254">
    <property type="component" value="Unassembled WGS sequence"/>
</dbReference>
<feature type="non-terminal residue" evidence="1">
    <location>
        <position position="1"/>
    </location>
</feature>
<name>A0A2G4SVG8_RHIZD</name>
<evidence type="ECO:0008006" key="3">
    <source>
        <dbReference type="Google" id="ProtNLM"/>
    </source>
</evidence>
<reference evidence="1 2" key="1">
    <citation type="journal article" date="2016" name="Proc. Natl. Acad. Sci. U.S.A.">
        <title>Lipid metabolic changes in an early divergent fungus govern the establishment of a mutualistic symbiosis with endobacteria.</title>
        <authorList>
            <person name="Lastovetsky O.A."/>
            <person name="Gaspar M.L."/>
            <person name="Mondo S.J."/>
            <person name="LaButti K.M."/>
            <person name="Sandor L."/>
            <person name="Grigoriev I.V."/>
            <person name="Henry S.A."/>
            <person name="Pawlowska T.E."/>
        </authorList>
    </citation>
    <scope>NUCLEOTIDE SEQUENCE [LARGE SCALE GENOMIC DNA]</scope>
    <source>
        <strain evidence="1 2">ATCC 52813</strain>
    </source>
</reference>
<evidence type="ECO:0000313" key="1">
    <source>
        <dbReference type="EMBL" id="PHZ12735.1"/>
    </source>
</evidence>
<dbReference type="InterPro" id="IPR036397">
    <property type="entry name" value="RNaseH_sf"/>
</dbReference>
<dbReference type="RefSeq" id="XP_023466443.1">
    <property type="nucleotide sequence ID" value="XM_023606622.1"/>
</dbReference>
<dbReference type="AlphaFoldDB" id="A0A2G4SVG8"/>
<gene>
    <name evidence="1" type="ORF">RHIMIDRAFT_202568</name>
</gene>